<dbReference type="Pfam" id="PF13692">
    <property type="entry name" value="Glyco_trans_1_4"/>
    <property type="match status" value="1"/>
</dbReference>
<keyword evidence="1" id="KW-0808">Transferase</keyword>
<protein>
    <submittedName>
        <fullName evidence="1">Group 1 glycosyltransferase</fullName>
        <ecNumber evidence="1">2.4.-.-</ecNumber>
    </submittedName>
</protein>
<dbReference type="KEGG" id="hhd:HBHAL_4430"/>
<evidence type="ECO:0000313" key="2">
    <source>
        <dbReference type="Proteomes" id="UP000007397"/>
    </source>
</evidence>
<dbReference type="EMBL" id="HE717023">
    <property type="protein sequence ID" value="CCG46770.1"/>
    <property type="molecule type" value="Genomic_DNA"/>
</dbReference>
<dbReference type="Proteomes" id="UP000007397">
    <property type="component" value="Chromosome"/>
</dbReference>
<dbReference type="InterPro" id="IPR050194">
    <property type="entry name" value="Glycosyltransferase_grp1"/>
</dbReference>
<dbReference type="PATRIC" id="fig|866895.3.peg.3465"/>
<dbReference type="Gene3D" id="3.40.50.2000">
    <property type="entry name" value="Glycogen Phosphorylase B"/>
    <property type="match status" value="2"/>
</dbReference>
<dbReference type="GO" id="GO:0016757">
    <property type="term" value="F:glycosyltransferase activity"/>
    <property type="evidence" value="ECO:0007669"/>
    <property type="project" value="UniProtKB-KW"/>
</dbReference>
<keyword evidence="1" id="KW-0328">Glycosyltransferase</keyword>
<dbReference type="AlphaFoldDB" id="I0JRJ9"/>
<dbReference type="EC" id="2.4.-.-" evidence="1"/>
<keyword evidence="2" id="KW-1185">Reference proteome</keyword>
<reference evidence="1 2" key="1">
    <citation type="journal article" date="2013" name="Environ. Microbiol.">
        <title>Chloride and organic osmolytes: a hybrid strategy to cope with elevated salinities by the moderately halophilic, chloride-dependent bacterium Halobacillus halophilus.</title>
        <authorList>
            <person name="Saum S.H."/>
            <person name="Pfeiffer F."/>
            <person name="Palm P."/>
            <person name="Rampp M."/>
            <person name="Schuster S.C."/>
            <person name="Muller V."/>
            <person name="Oesterhelt D."/>
        </authorList>
    </citation>
    <scope>NUCLEOTIDE SEQUENCE [LARGE SCALE GENOMIC DNA]</scope>
    <source>
        <strain evidence="2">ATCC 35676 / DSM 2266 / JCM 20832 / KCTC 3685 / LMG 17431 / NBRC 102448 / NCIMB 2269</strain>
    </source>
</reference>
<proteinExistence type="predicted"/>
<gene>
    <name evidence="1" type="ordered locus">HBHAL_4430</name>
</gene>
<sequence>MIVSFLLSHNPNPRFSKRMNEACNLSKVNLVYWDRKESKSIPFTIDHRVNVEEISVNAPIRNNIKRILPYLKFLPKALNTLKKQNPDLIHCGKIDMLFIAVIYKKIINKKTSIIYEVGDLPRFINTKTGINKILTKAYMLVEKILCSEIKKLVLTSEHHWHSYYNKITNSSKYIIIPNIPDDRYFEYFKEKNTSDFTIGFFGALRYPHQLKMLVEATIEAGINVIIAGTGGELEFVKKLDRNFEHVEYLGPYDYSKDISNLYSKVDMVYSVYDLNRENVKTALPNKLFEAITCELPIIVAENTELGNFVKKHHIGFTTPYDDTEQLKQNLLQLNNHYLTSYKNNLKEIKKVYNYSKVKQSISELYQ</sequence>
<accession>I0JRJ9</accession>
<evidence type="ECO:0000313" key="1">
    <source>
        <dbReference type="EMBL" id="CCG46770.1"/>
    </source>
</evidence>
<dbReference type="HOGENOM" id="CLU_009583_36_4_9"/>
<dbReference type="PANTHER" id="PTHR45947:SF3">
    <property type="entry name" value="SULFOQUINOVOSYL TRANSFERASE SQD2"/>
    <property type="match status" value="1"/>
</dbReference>
<dbReference type="STRING" id="866895.HBHAL_4430"/>
<dbReference type="eggNOG" id="COG0438">
    <property type="taxonomic scope" value="Bacteria"/>
</dbReference>
<dbReference type="PANTHER" id="PTHR45947">
    <property type="entry name" value="SULFOQUINOVOSYL TRANSFERASE SQD2"/>
    <property type="match status" value="1"/>
</dbReference>
<dbReference type="SUPFAM" id="SSF53756">
    <property type="entry name" value="UDP-Glycosyltransferase/glycogen phosphorylase"/>
    <property type="match status" value="1"/>
</dbReference>
<organism evidence="1 2">
    <name type="scientific">Halobacillus halophilus (strain ATCC 35676 / DSM 2266 / JCM 20832 / KCTC 3685 / LMG 17431 / NBRC 102448 / NCIMB 2269)</name>
    <name type="common">Sporosarcina halophila</name>
    <dbReference type="NCBI Taxonomy" id="866895"/>
    <lineage>
        <taxon>Bacteria</taxon>
        <taxon>Bacillati</taxon>
        <taxon>Bacillota</taxon>
        <taxon>Bacilli</taxon>
        <taxon>Bacillales</taxon>
        <taxon>Bacillaceae</taxon>
        <taxon>Halobacillus</taxon>
    </lineage>
</organism>
<name>I0JRJ9_HALH3</name>
<dbReference type="RefSeq" id="WP_014644655.1">
    <property type="nucleotide sequence ID" value="NC_017668.1"/>
</dbReference>